<name>A0AAD7STL4_9TELE</name>
<proteinExistence type="predicted"/>
<dbReference type="EMBL" id="JAINUG010000034">
    <property type="protein sequence ID" value="KAJ8408609.1"/>
    <property type="molecule type" value="Genomic_DNA"/>
</dbReference>
<keyword evidence="2" id="KW-1185">Reference proteome</keyword>
<dbReference type="AlphaFoldDB" id="A0AAD7STL4"/>
<evidence type="ECO:0000313" key="1">
    <source>
        <dbReference type="EMBL" id="KAJ8408609.1"/>
    </source>
</evidence>
<evidence type="ECO:0000313" key="2">
    <source>
        <dbReference type="Proteomes" id="UP001221898"/>
    </source>
</evidence>
<accession>A0AAD7STL4</accession>
<reference evidence="1" key="1">
    <citation type="journal article" date="2023" name="Science">
        <title>Genome structures resolve the early diversification of teleost fishes.</title>
        <authorList>
            <person name="Parey E."/>
            <person name="Louis A."/>
            <person name="Montfort J."/>
            <person name="Bouchez O."/>
            <person name="Roques C."/>
            <person name="Iampietro C."/>
            <person name="Lluch J."/>
            <person name="Castinel A."/>
            <person name="Donnadieu C."/>
            <person name="Desvignes T."/>
            <person name="Floi Bucao C."/>
            <person name="Jouanno E."/>
            <person name="Wen M."/>
            <person name="Mejri S."/>
            <person name="Dirks R."/>
            <person name="Jansen H."/>
            <person name="Henkel C."/>
            <person name="Chen W.J."/>
            <person name="Zahm M."/>
            <person name="Cabau C."/>
            <person name="Klopp C."/>
            <person name="Thompson A.W."/>
            <person name="Robinson-Rechavi M."/>
            <person name="Braasch I."/>
            <person name="Lecointre G."/>
            <person name="Bobe J."/>
            <person name="Postlethwait J.H."/>
            <person name="Berthelot C."/>
            <person name="Roest Crollius H."/>
            <person name="Guiguen Y."/>
        </authorList>
    </citation>
    <scope>NUCLEOTIDE SEQUENCE</scope>
    <source>
        <strain evidence="1">NC1722</strain>
    </source>
</reference>
<dbReference type="Proteomes" id="UP001221898">
    <property type="component" value="Unassembled WGS sequence"/>
</dbReference>
<organism evidence="1 2">
    <name type="scientific">Aldrovandia affinis</name>
    <dbReference type="NCBI Taxonomy" id="143900"/>
    <lineage>
        <taxon>Eukaryota</taxon>
        <taxon>Metazoa</taxon>
        <taxon>Chordata</taxon>
        <taxon>Craniata</taxon>
        <taxon>Vertebrata</taxon>
        <taxon>Euteleostomi</taxon>
        <taxon>Actinopterygii</taxon>
        <taxon>Neopterygii</taxon>
        <taxon>Teleostei</taxon>
        <taxon>Notacanthiformes</taxon>
        <taxon>Halosauridae</taxon>
        <taxon>Aldrovandia</taxon>
    </lineage>
</organism>
<gene>
    <name evidence="1" type="ORF">AAFF_G00252440</name>
</gene>
<sequence length="130" mass="14672">MQQLRPGSLVYKIRPEEGGVERTINPNYLRLYPVEGWREDRPSKAVALQERIQLLPVWGWRPMRALVVLGPGYHTSVLAMKWNGFSDRIPFKVLTSHVTNQGTGKMCMAASLVGKYNSSTMLVVAITDRS</sequence>
<protein>
    <submittedName>
        <fullName evidence="1">Uncharacterized protein</fullName>
    </submittedName>
</protein>
<comment type="caution">
    <text evidence="1">The sequence shown here is derived from an EMBL/GenBank/DDBJ whole genome shotgun (WGS) entry which is preliminary data.</text>
</comment>